<proteinExistence type="predicted"/>
<reference evidence="2" key="1">
    <citation type="submission" date="2021-03" db="EMBL/GenBank/DDBJ databases">
        <authorList>
            <person name="Tagirdzhanova G."/>
        </authorList>
    </citation>
    <scope>NUCLEOTIDE SEQUENCE</scope>
</reference>
<dbReference type="EMBL" id="CAJPDS010000146">
    <property type="protein sequence ID" value="CAF9940145.1"/>
    <property type="molecule type" value="Genomic_DNA"/>
</dbReference>
<feature type="region of interest" description="Disordered" evidence="1">
    <location>
        <begin position="1"/>
        <end position="45"/>
    </location>
</feature>
<comment type="caution">
    <text evidence="2">The sequence shown here is derived from an EMBL/GenBank/DDBJ whole genome shotgun (WGS) entry which is preliminary data.</text>
</comment>
<evidence type="ECO:0000313" key="3">
    <source>
        <dbReference type="Proteomes" id="UP000664521"/>
    </source>
</evidence>
<evidence type="ECO:0000256" key="1">
    <source>
        <dbReference type="SAM" id="MobiDB-lite"/>
    </source>
</evidence>
<evidence type="ECO:0000313" key="2">
    <source>
        <dbReference type="EMBL" id="CAF9940145.1"/>
    </source>
</evidence>
<dbReference type="Proteomes" id="UP000664521">
    <property type="component" value="Unassembled WGS sequence"/>
</dbReference>
<dbReference type="AlphaFoldDB" id="A0A8H3PH19"/>
<name>A0A8H3PH19_9LECA</name>
<sequence>MSLDESLYDRLSRQYPESRGPPHPKQSEDVGQIFNGPLEPSQKFTSPTFPPLKSTEGQKDYSAVLKYLIGWARRFIRINNTRDGLLCCTGWDAEYKPLPRTFKPLYFLQQPGQPRHSPQGPTREFDAQYWEDDGSLASARALSIDTEKMEQELRDWAKLQGKNGRLCPDVFMVNGERSGGWILLVDS</sequence>
<organism evidence="2 3">
    <name type="scientific">Heterodermia speciosa</name>
    <dbReference type="NCBI Taxonomy" id="116794"/>
    <lineage>
        <taxon>Eukaryota</taxon>
        <taxon>Fungi</taxon>
        <taxon>Dikarya</taxon>
        <taxon>Ascomycota</taxon>
        <taxon>Pezizomycotina</taxon>
        <taxon>Lecanoromycetes</taxon>
        <taxon>OSLEUM clade</taxon>
        <taxon>Lecanoromycetidae</taxon>
        <taxon>Caliciales</taxon>
        <taxon>Physciaceae</taxon>
        <taxon>Heterodermia</taxon>
    </lineage>
</organism>
<protein>
    <submittedName>
        <fullName evidence="2">Uncharacterized protein</fullName>
    </submittedName>
</protein>
<keyword evidence="3" id="KW-1185">Reference proteome</keyword>
<accession>A0A8H3PH19</accession>
<gene>
    <name evidence="2" type="ORF">HETSPECPRED_002178</name>
</gene>